<proteinExistence type="predicted"/>
<dbReference type="Proteomes" id="UP000070092">
    <property type="component" value="Unassembled WGS sequence"/>
</dbReference>
<name>A0A133KJE4_BIFBI</name>
<dbReference type="RefSeq" id="WP_155641536.1">
    <property type="nucleotide sequence ID" value="NZ_KQ955783.1"/>
</dbReference>
<gene>
    <name evidence="2" type="ORF">HMPREF3196_02228</name>
</gene>
<reference evidence="2 3" key="1">
    <citation type="submission" date="2016-01" db="EMBL/GenBank/DDBJ databases">
        <authorList>
            <person name="Oliw E.H."/>
        </authorList>
    </citation>
    <scope>NUCLEOTIDE SEQUENCE [LARGE SCALE GENOMIC DNA]</scope>
    <source>
        <strain evidence="2 3">MJR8628B</strain>
    </source>
</reference>
<comment type="caution">
    <text evidence="2">The sequence shown here is derived from an EMBL/GenBank/DDBJ whole genome shotgun (WGS) entry which is preliminary data.</text>
</comment>
<evidence type="ECO:0000313" key="2">
    <source>
        <dbReference type="EMBL" id="KWZ79685.1"/>
    </source>
</evidence>
<organism evidence="2 3">
    <name type="scientific">Bifidobacterium bifidum</name>
    <dbReference type="NCBI Taxonomy" id="1681"/>
    <lineage>
        <taxon>Bacteria</taxon>
        <taxon>Bacillati</taxon>
        <taxon>Actinomycetota</taxon>
        <taxon>Actinomycetes</taxon>
        <taxon>Bifidobacteriales</taxon>
        <taxon>Bifidobacteriaceae</taxon>
        <taxon>Bifidobacterium</taxon>
    </lineage>
</organism>
<feature type="region of interest" description="Disordered" evidence="1">
    <location>
        <begin position="1"/>
        <end position="35"/>
    </location>
</feature>
<dbReference type="AlphaFoldDB" id="A0A133KJE4"/>
<dbReference type="PATRIC" id="fig|1681.53.peg.2169"/>
<evidence type="ECO:0000256" key="1">
    <source>
        <dbReference type="SAM" id="MobiDB-lite"/>
    </source>
</evidence>
<evidence type="ECO:0000313" key="3">
    <source>
        <dbReference type="Proteomes" id="UP000070092"/>
    </source>
</evidence>
<dbReference type="EMBL" id="LRPO01000064">
    <property type="protein sequence ID" value="KWZ79685.1"/>
    <property type="molecule type" value="Genomic_DNA"/>
</dbReference>
<sequence>MRIRNLYDPPTMDDRAPVTPWAPSGMTASSKTTDEGCEITATGKGWCWLYPPEPYPDGLANVVWQKKDGSYLVGIDNMTVPIPEGVTVLTRLCGFNDRSLVTLLQNAGLPLVFAATDHPY</sequence>
<accession>A0A133KJE4</accession>
<protein>
    <submittedName>
        <fullName evidence="2">Uncharacterized protein</fullName>
    </submittedName>
</protein>